<accession>A0A3M2W4M3</accession>
<organism evidence="2 3">
    <name type="scientific">Pseudomonas syringae pv. ribicola</name>
    <dbReference type="NCBI Taxonomy" id="55398"/>
    <lineage>
        <taxon>Bacteria</taxon>
        <taxon>Pseudomonadati</taxon>
        <taxon>Pseudomonadota</taxon>
        <taxon>Gammaproteobacteria</taxon>
        <taxon>Pseudomonadales</taxon>
        <taxon>Pseudomonadaceae</taxon>
        <taxon>Pseudomonas</taxon>
    </lineage>
</organism>
<evidence type="ECO:0000313" key="2">
    <source>
        <dbReference type="EMBL" id="RML46491.1"/>
    </source>
</evidence>
<protein>
    <submittedName>
        <fullName evidence="2">Uncharacterized protein</fullName>
    </submittedName>
</protein>
<evidence type="ECO:0000313" key="3">
    <source>
        <dbReference type="Proteomes" id="UP000280292"/>
    </source>
</evidence>
<feature type="region of interest" description="Disordered" evidence="1">
    <location>
        <begin position="1"/>
        <end position="24"/>
    </location>
</feature>
<name>A0A3M2W4M3_PSESI</name>
<evidence type="ECO:0000256" key="1">
    <source>
        <dbReference type="SAM" id="MobiDB-lite"/>
    </source>
</evidence>
<proteinExistence type="predicted"/>
<dbReference type="Proteomes" id="UP000280292">
    <property type="component" value="Unassembled WGS sequence"/>
</dbReference>
<comment type="caution">
    <text evidence="2">The sequence shown here is derived from an EMBL/GenBank/DDBJ whole genome shotgun (WGS) entry which is preliminary data.</text>
</comment>
<dbReference type="EMBL" id="RBNR01000067">
    <property type="protein sequence ID" value="RML46491.1"/>
    <property type="molecule type" value="Genomic_DNA"/>
</dbReference>
<sequence length="40" mass="4441">MRSAGVSRCRVQDPTEAVQPAPPEHELIQRAYVYSNSSLP</sequence>
<gene>
    <name evidence="2" type="ORF">ALQ95_102558</name>
</gene>
<reference evidence="2 3" key="1">
    <citation type="submission" date="2018-08" db="EMBL/GenBank/DDBJ databases">
        <title>Recombination of ecologically and evolutionarily significant loci maintains genetic cohesion in the Pseudomonas syringae species complex.</title>
        <authorList>
            <person name="Dillon M."/>
            <person name="Thakur S."/>
            <person name="Almeida R.N.D."/>
            <person name="Weir B.S."/>
            <person name="Guttman D.S."/>
        </authorList>
    </citation>
    <scope>NUCLEOTIDE SEQUENCE [LARGE SCALE GENOMIC DNA]</scope>
    <source>
        <strain evidence="2 3">ICMP 3883</strain>
    </source>
</reference>
<dbReference type="AlphaFoldDB" id="A0A3M2W4M3"/>